<dbReference type="InterPro" id="IPR029010">
    <property type="entry name" value="ThuA-like"/>
</dbReference>
<keyword evidence="4" id="KW-1185">Reference proteome</keyword>
<name>A0A5C6AXF6_9BACT</name>
<dbReference type="EMBL" id="SJPN01000003">
    <property type="protein sequence ID" value="TWU04308.1"/>
    <property type="molecule type" value="Genomic_DNA"/>
</dbReference>
<evidence type="ECO:0000259" key="2">
    <source>
        <dbReference type="Pfam" id="PF06283"/>
    </source>
</evidence>
<dbReference type="Pfam" id="PF06283">
    <property type="entry name" value="ThuA"/>
    <property type="match status" value="1"/>
</dbReference>
<dbReference type="Proteomes" id="UP000320176">
    <property type="component" value="Unassembled WGS sequence"/>
</dbReference>
<evidence type="ECO:0000313" key="3">
    <source>
        <dbReference type="EMBL" id="TWU04308.1"/>
    </source>
</evidence>
<dbReference type="SUPFAM" id="SSF52317">
    <property type="entry name" value="Class I glutamine amidotransferase-like"/>
    <property type="match status" value="1"/>
</dbReference>
<evidence type="ECO:0000256" key="1">
    <source>
        <dbReference type="SAM" id="MobiDB-lite"/>
    </source>
</evidence>
<feature type="domain" description="ThuA-like" evidence="2">
    <location>
        <begin position="69"/>
        <end position="282"/>
    </location>
</feature>
<feature type="region of interest" description="Disordered" evidence="1">
    <location>
        <begin position="317"/>
        <end position="340"/>
    </location>
</feature>
<evidence type="ECO:0000313" key="4">
    <source>
        <dbReference type="Proteomes" id="UP000320176"/>
    </source>
</evidence>
<gene>
    <name evidence="3" type="ORF">Pla52n_23480</name>
</gene>
<protein>
    <submittedName>
        <fullName evidence="3">Trehalose utilization</fullName>
    </submittedName>
</protein>
<sequence>MKGILANPITCFLTIRAEFPVSRIMLLPVFLMLLVCLPEARAADDTKTKIVLIAGQPSHPSGQHEFNAGCILLARALNEQSSLPVHVTVVHNGWPNDESVFENAKAVVIYSDGNDRHPTNGHEEKVDELAASGVGIMCMHYAVEVPPGDRGNYFKRWIGGHYEGGFSCNPHWTAPLAPNSDHPIANGVPGFPANDEWYYNMRWADPKTATDVLTSTPTREKINRYIHWTPAGEKELGNRQTLMWAVQRKDGGRGVGFTGGHWHRNWAIDDFRRVVLNAMIWTAGMEVPEGGVKSEPITEAQLNENLDEKRKMEHISLPSDADLNQPAAEPVEYRWPGKKP</sequence>
<proteinExistence type="predicted"/>
<accession>A0A5C6AXF6</accession>
<comment type="caution">
    <text evidence="3">The sequence shown here is derived from an EMBL/GenBank/DDBJ whole genome shotgun (WGS) entry which is preliminary data.</text>
</comment>
<dbReference type="AlphaFoldDB" id="A0A5C6AXF6"/>
<dbReference type="Gene3D" id="3.40.50.880">
    <property type="match status" value="1"/>
</dbReference>
<organism evidence="3 4">
    <name type="scientific">Stieleria varia</name>
    <dbReference type="NCBI Taxonomy" id="2528005"/>
    <lineage>
        <taxon>Bacteria</taxon>
        <taxon>Pseudomonadati</taxon>
        <taxon>Planctomycetota</taxon>
        <taxon>Planctomycetia</taxon>
        <taxon>Pirellulales</taxon>
        <taxon>Pirellulaceae</taxon>
        <taxon>Stieleria</taxon>
    </lineage>
</organism>
<dbReference type="InterPro" id="IPR029062">
    <property type="entry name" value="Class_I_gatase-like"/>
</dbReference>
<reference evidence="3 4" key="1">
    <citation type="submission" date="2019-02" db="EMBL/GenBank/DDBJ databases">
        <title>Deep-cultivation of Planctomycetes and their phenomic and genomic characterization uncovers novel biology.</title>
        <authorList>
            <person name="Wiegand S."/>
            <person name="Jogler M."/>
            <person name="Boedeker C."/>
            <person name="Pinto D."/>
            <person name="Vollmers J."/>
            <person name="Rivas-Marin E."/>
            <person name="Kohn T."/>
            <person name="Peeters S.H."/>
            <person name="Heuer A."/>
            <person name="Rast P."/>
            <person name="Oberbeckmann S."/>
            <person name="Bunk B."/>
            <person name="Jeske O."/>
            <person name="Meyerdierks A."/>
            <person name="Storesund J.E."/>
            <person name="Kallscheuer N."/>
            <person name="Luecker S."/>
            <person name="Lage O.M."/>
            <person name="Pohl T."/>
            <person name="Merkel B.J."/>
            <person name="Hornburger P."/>
            <person name="Mueller R.-W."/>
            <person name="Bruemmer F."/>
            <person name="Labrenz M."/>
            <person name="Spormann A.M."/>
            <person name="Op Den Camp H."/>
            <person name="Overmann J."/>
            <person name="Amann R."/>
            <person name="Jetten M.S.M."/>
            <person name="Mascher T."/>
            <person name="Medema M.H."/>
            <person name="Devos D.P."/>
            <person name="Kaster A.-K."/>
            <person name="Ovreas L."/>
            <person name="Rohde M."/>
            <person name="Galperin M.Y."/>
            <person name="Jogler C."/>
        </authorList>
    </citation>
    <scope>NUCLEOTIDE SEQUENCE [LARGE SCALE GENOMIC DNA]</scope>
    <source>
        <strain evidence="3 4">Pla52n</strain>
    </source>
</reference>